<dbReference type="Gene3D" id="4.10.1240.10">
    <property type="entry name" value="GPCR, family 2, extracellular hormone receptor domain"/>
    <property type="match status" value="1"/>
</dbReference>
<dbReference type="PROSITE" id="PS50228">
    <property type="entry name" value="SUEL_LECTIN"/>
    <property type="match status" value="1"/>
</dbReference>
<feature type="domain" description="Olfactomedin-like" evidence="19">
    <location>
        <begin position="161"/>
        <end position="411"/>
    </location>
</feature>
<comment type="caution">
    <text evidence="20">The sequence shown here is derived from an EMBL/GenBank/DDBJ whole genome shotgun (WGS) entry which is preliminary data.</text>
</comment>
<name>A0ABP0FA63_CLALP</name>
<evidence type="ECO:0000256" key="2">
    <source>
        <dbReference type="ARBA" id="ARBA00004613"/>
    </source>
</evidence>
<dbReference type="PROSITE" id="PS50221">
    <property type="entry name" value="GAIN_B"/>
    <property type="match status" value="1"/>
</dbReference>
<organism evidence="20 21">
    <name type="scientific">Clavelina lepadiformis</name>
    <name type="common">Light-bulb sea squirt</name>
    <name type="synonym">Ascidia lepadiformis</name>
    <dbReference type="NCBI Taxonomy" id="159417"/>
    <lineage>
        <taxon>Eukaryota</taxon>
        <taxon>Metazoa</taxon>
        <taxon>Chordata</taxon>
        <taxon>Tunicata</taxon>
        <taxon>Ascidiacea</taxon>
        <taxon>Aplousobranchia</taxon>
        <taxon>Clavelinidae</taxon>
        <taxon>Clavelina</taxon>
    </lineage>
</organism>
<keyword evidence="21" id="KW-1185">Reference proteome</keyword>
<dbReference type="PROSITE" id="PS50261">
    <property type="entry name" value="G_PROTEIN_RECEP_F2_4"/>
    <property type="match status" value="1"/>
</dbReference>
<evidence type="ECO:0000256" key="14">
    <source>
        <dbReference type="SAM" id="MobiDB-lite"/>
    </source>
</evidence>
<evidence type="ECO:0000256" key="4">
    <source>
        <dbReference type="ARBA" id="ARBA00022692"/>
    </source>
</evidence>
<feature type="domain" description="GAIN-B" evidence="16">
    <location>
        <begin position="666"/>
        <end position="841"/>
    </location>
</feature>
<keyword evidence="6" id="KW-0770">Synapse</keyword>
<evidence type="ECO:0000259" key="16">
    <source>
        <dbReference type="PROSITE" id="PS50221"/>
    </source>
</evidence>
<proteinExistence type="predicted"/>
<evidence type="ECO:0000256" key="10">
    <source>
        <dbReference type="ARBA" id="ARBA00023170"/>
    </source>
</evidence>
<evidence type="ECO:0000256" key="13">
    <source>
        <dbReference type="PROSITE-ProRule" id="PRU00446"/>
    </source>
</evidence>
<evidence type="ECO:0008006" key="22">
    <source>
        <dbReference type="Google" id="ProtNLM"/>
    </source>
</evidence>
<dbReference type="PANTHER" id="PTHR23192:SF88">
    <property type="entry name" value="ADHESION G PROTEIN-COUPLED RECEPTOR L2-LIKE"/>
    <property type="match status" value="1"/>
</dbReference>
<dbReference type="PANTHER" id="PTHR23192">
    <property type="entry name" value="OLFACTOMEDIN-RELATED"/>
    <property type="match status" value="1"/>
</dbReference>
<feature type="transmembrane region" description="Helical" evidence="15">
    <location>
        <begin position="965"/>
        <end position="984"/>
    </location>
</feature>
<evidence type="ECO:0000259" key="17">
    <source>
        <dbReference type="PROSITE" id="PS50228"/>
    </source>
</evidence>
<dbReference type="SMART" id="SM00284">
    <property type="entry name" value="OLF"/>
    <property type="match status" value="1"/>
</dbReference>
<keyword evidence="7" id="KW-0297">G-protein coupled receptor</keyword>
<dbReference type="Pfam" id="PF00002">
    <property type="entry name" value="7tm_2"/>
    <property type="match status" value="1"/>
</dbReference>
<protein>
    <recommendedName>
        <fullName evidence="22">Latrophilin Cirl</fullName>
    </recommendedName>
</protein>
<evidence type="ECO:0000313" key="21">
    <source>
        <dbReference type="Proteomes" id="UP001642483"/>
    </source>
</evidence>
<feature type="region of interest" description="Disordered" evidence="14">
    <location>
        <begin position="1494"/>
        <end position="1541"/>
    </location>
</feature>
<comment type="subcellular location">
    <subcellularLocation>
        <location evidence="1">Membrane</location>
        <topology evidence="1">Multi-pass membrane protein</topology>
    </subcellularLocation>
    <subcellularLocation>
        <location evidence="2">Secreted</location>
    </subcellularLocation>
    <subcellularLocation>
        <location evidence="12">Synaptic cell membrane</location>
    </subcellularLocation>
</comment>
<evidence type="ECO:0000256" key="11">
    <source>
        <dbReference type="ARBA" id="ARBA00023224"/>
    </source>
</evidence>
<evidence type="ECO:0000256" key="6">
    <source>
        <dbReference type="ARBA" id="ARBA00023018"/>
    </source>
</evidence>
<dbReference type="InterPro" id="IPR036445">
    <property type="entry name" value="GPCR_2_extracell_dom_sf"/>
</dbReference>
<evidence type="ECO:0000256" key="15">
    <source>
        <dbReference type="SAM" id="Phobius"/>
    </source>
</evidence>
<evidence type="ECO:0000256" key="5">
    <source>
        <dbReference type="ARBA" id="ARBA00022989"/>
    </source>
</evidence>
<feature type="domain" description="G-protein coupled receptors family 2 profile 2" evidence="18">
    <location>
        <begin position="860"/>
        <end position="1101"/>
    </location>
</feature>
<evidence type="ECO:0000259" key="19">
    <source>
        <dbReference type="PROSITE" id="PS51132"/>
    </source>
</evidence>
<feature type="transmembrane region" description="Helical" evidence="15">
    <location>
        <begin position="899"/>
        <end position="915"/>
    </location>
</feature>
<sequence>MREYKIIKETGFYTFESMDTSNTRQKRNLISEPNKFNRNLVTALLVTLLVSLGPCVSGNETLREETACDHDEITLTCLGNYRINVDVASYGREDDRTCVSRSNRLTNIQCSLPNAKKIVSDNCDNQSTCTFTVGQTTFSDPCPDTSKYLVVKWKCIPHIVVCPGTFESVCSPKRFETNLAENAAWVRDPFQQSSKIYYMGWSKYETSQLSEYNSEQTLKRNIVDDFHHLPHRVDGTGFVIYENSIYYNKESTRTVVRFDLGTGKVEKQEDLPNANYHGTSPYAVSMATDIDLAIDEHGLWAIYATEENKGNIVISRMNPKSLRIIDTWKTEYEKLSALNAFMVCGVLYVVSFESLQIEYMFNTTSKLSRKIRIDIPGLTETASSIQYNRRDQTLYAWDDQIAMSYKINFAIDTETANFPTTTTTNIATSSYQAEITSSSTPVVSSTTTTKPLLVTQGSPSSHFPVYCVGKTALGLQWPSKTYGQMAKLRCPGHGGSVRQAIWMCGGNETHPSWSTPEPDLTLCVSRWLRDLEEELNVAVKTPSLVCEQLLVKLRNKENAVTSWDVTVVVRLLRRLLSTLTVHSVLKCANELLSNDYADLWNGLAKSIQRETAIDFTSVVEDSAVLLAKDMVHDESVGLVDVHPTTSPLPSPNGNDLTWSEEFATLNIRVLSKLVDKKITSTNVSPSPIRLDAGESASAIIDFQSVAEALSAEDEERIAIIQMSFRNLGNYIEDKFGIGSADYPVNSDVVSLMVKNLGKTVGQIKSRSHSVHLKQPVLLYVRHISNSYRNHVCAFWNEITGETDGKWWRSGCKRIFGNSTHSTCSCDHLTNFVVLSSNNPFPLLGTLESGQDSSNNRSNAFTKVNVARGGMVISTLALMVAFVLLLWYSNALDLNTIHKNIALSLILSEIVFLIGIHQTENPMLCRTVAAVLHYGVLGTFTWSSLESYHHLVVFADPQERNNRWKWYYVLGYGLPFVVVIISTAVDYFGYNNSSVCWLKTDGKFIWSFIAPACLAICLCVVFLTLVLCKLHRHTTRHTESDQIGIIRTNVARTCLLMFLLCAMWSCGFMWLSGYQSHLTVWFFAVLCAVHGITCFLFYCVFPPEVRSGLVCFKHHFKRNSSAAAVQQAHNSINSRVRLVPGNTRSDGTIFSNYHYAGHLESLTTLLPVSTAHRSSRVKPVLAIEDVEDAPLTSTSIAATSSHYMLSDTRGSQDPASCTASLCSGDNTNPKLPCPVHLLQQPHSSWNKYVHTSSQCPGHGTNSSTLSNARLTGCSTCNSAGQHHYEKPNSVCNCTISNSTRYDHLHEDVLNRHISKTKCWKLNSSENTLRSSHSTNPHHYETLGPFDNITESSNNECLCTQAYPSAMVYRHCYEDVEPHTVCIEHVDSIHEASELSEKHPANLPRSLNSGTARSNQSYQFRCCGMPLAGPSSGFVESTQYDCSRFSSRNGRSSDPLSTDQGYDTDSQQLAQIQRRLPHNDNDCLLRHHPSVSAARSCVHSDLDQQEKTISPGEMERSTVKRSYRNSSQFSTKHRNHESDCESENDLEVEFINSTTPSSHIDDALVKNAVQSNQNLHHCCNTTELNDSNQNLIDTTQSGRVSASKSVTSLSSVDPKYALPSCSAKETKVDSKEILAHDREQLDTRDSIVSAEFVSERKPYDSQQSNCYTLPGTAEAGTKARIDLRTGGISMITNL</sequence>
<keyword evidence="10" id="KW-0675">Receptor</keyword>
<dbReference type="EMBL" id="CAWYQH010000024">
    <property type="protein sequence ID" value="CAK8676261.1"/>
    <property type="molecule type" value="Genomic_DNA"/>
</dbReference>
<gene>
    <name evidence="20" type="ORF">CVLEPA_LOCUS5725</name>
</gene>
<evidence type="ECO:0000313" key="20">
    <source>
        <dbReference type="EMBL" id="CAK8676261.1"/>
    </source>
</evidence>
<feature type="transmembrane region" description="Helical" evidence="15">
    <location>
        <begin position="927"/>
        <end position="944"/>
    </location>
</feature>
<feature type="transmembrane region" description="Helical" evidence="15">
    <location>
        <begin position="865"/>
        <end position="887"/>
    </location>
</feature>
<evidence type="ECO:0000256" key="8">
    <source>
        <dbReference type="ARBA" id="ARBA00023136"/>
    </source>
</evidence>
<feature type="domain" description="SUEL-type lectin" evidence="17">
    <location>
        <begin position="67"/>
        <end position="156"/>
    </location>
</feature>
<evidence type="ECO:0000256" key="3">
    <source>
        <dbReference type="ARBA" id="ARBA00022525"/>
    </source>
</evidence>
<dbReference type="InterPro" id="IPR050605">
    <property type="entry name" value="Olfactomedin-like_domain"/>
</dbReference>
<accession>A0ABP0FA63</accession>
<feature type="transmembrane region" description="Helical" evidence="15">
    <location>
        <begin position="1077"/>
        <end position="1100"/>
    </location>
</feature>
<dbReference type="InterPro" id="IPR043159">
    <property type="entry name" value="Lectin_gal-bd_sf"/>
</dbReference>
<dbReference type="Gene3D" id="1.20.1070.10">
    <property type="entry name" value="Rhodopsin 7-helix transmembrane proteins"/>
    <property type="match status" value="1"/>
</dbReference>
<dbReference type="InterPro" id="IPR057244">
    <property type="entry name" value="GAIN_B"/>
</dbReference>
<dbReference type="InterPro" id="IPR003924">
    <property type="entry name" value="GPCR_2_latrophilin"/>
</dbReference>
<keyword evidence="11" id="KW-0807">Transducer</keyword>
<dbReference type="PRINTS" id="PR01444">
    <property type="entry name" value="LATROPHILIN"/>
</dbReference>
<evidence type="ECO:0000256" key="9">
    <source>
        <dbReference type="ARBA" id="ARBA00023157"/>
    </source>
</evidence>
<dbReference type="PRINTS" id="PR00249">
    <property type="entry name" value="GPCRSECRETIN"/>
</dbReference>
<dbReference type="InterPro" id="IPR017981">
    <property type="entry name" value="GPCR_2-like_7TM"/>
</dbReference>
<dbReference type="Pfam" id="PF02191">
    <property type="entry name" value="OLF"/>
    <property type="match status" value="1"/>
</dbReference>
<dbReference type="SUPFAM" id="SSF81321">
    <property type="entry name" value="Family A G protein-coupled receptor-like"/>
    <property type="match status" value="1"/>
</dbReference>
<evidence type="ECO:0000256" key="12">
    <source>
        <dbReference type="ARBA" id="ARBA00034109"/>
    </source>
</evidence>
<evidence type="ECO:0000256" key="1">
    <source>
        <dbReference type="ARBA" id="ARBA00004141"/>
    </source>
</evidence>
<dbReference type="InterPro" id="IPR000203">
    <property type="entry name" value="GPS"/>
</dbReference>
<keyword evidence="4 15" id="KW-0812">Transmembrane</keyword>
<evidence type="ECO:0000256" key="7">
    <source>
        <dbReference type="ARBA" id="ARBA00023040"/>
    </source>
</evidence>
<reference evidence="20 21" key="1">
    <citation type="submission" date="2024-02" db="EMBL/GenBank/DDBJ databases">
        <authorList>
            <person name="Daric V."/>
            <person name="Darras S."/>
        </authorList>
    </citation>
    <scope>NUCLEOTIDE SEQUENCE [LARGE SCALE GENOMIC DNA]</scope>
</reference>
<feature type="disulfide bond" evidence="13">
    <location>
        <begin position="162"/>
        <end position="344"/>
    </location>
</feature>
<keyword evidence="3" id="KW-0964">Secreted</keyword>
<feature type="transmembrane region" description="Helical" evidence="15">
    <location>
        <begin position="1004"/>
        <end position="1027"/>
    </location>
</feature>
<keyword evidence="9 13" id="KW-1015">Disulfide bond</keyword>
<feature type="transmembrane region" description="Helical" evidence="15">
    <location>
        <begin position="1048"/>
        <end position="1071"/>
    </location>
</feature>
<dbReference type="InterPro" id="IPR046338">
    <property type="entry name" value="GAIN_dom_sf"/>
</dbReference>
<dbReference type="InterPro" id="IPR003112">
    <property type="entry name" value="Olfac-like_dom"/>
</dbReference>
<evidence type="ECO:0000259" key="18">
    <source>
        <dbReference type="PROSITE" id="PS50261"/>
    </source>
</evidence>
<dbReference type="SMART" id="SM00303">
    <property type="entry name" value="GPS"/>
    <property type="match status" value="1"/>
</dbReference>
<dbReference type="Pfam" id="PF02140">
    <property type="entry name" value="SUEL_Lectin"/>
    <property type="match status" value="1"/>
</dbReference>
<dbReference type="InterPro" id="IPR000832">
    <property type="entry name" value="GPCR_2_secretin-like"/>
</dbReference>
<dbReference type="Proteomes" id="UP001642483">
    <property type="component" value="Unassembled WGS sequence"/>
</dbReference>
<dbReference type="Pfam" id="PF01825">
    <property type="entry name" value="GPS"/>
    <property type="match status" value="1"/>
</dbReference>
<keyword evidence="8 15" id="KW-0472">Membrane</keyword>
<keyword evidence="5 15" id="KW-1133">Transmembrane helix</keyword>
<dbReference type="Gene3D" id="2.60.120.740">
    <property type="match status" value="1"/>
</dbReference>
<dbReference type="Gene3D" id="2.60.220.50">
    <property type="match status" value="1"/>
</dbReference>
<dbReference type="InterPro" id="IPR000922">
    <property type="entry name" value="Lectin_gal-bd_dom"/>
</dbReference>
<dbReference type="PROSITE" id="PS51132">
    <property type="entry name" value="OLF"/>
    <property type="match status" value="1"/>
</dbReference>